<name>A0ABS1E3P8_9GAMM</name>
<keyword evidence="3" id="KW-1185">Reference proteome</keyword>
<evidence type="ECO:0000259" key="1">
    <source>
        <dbReference type="PROSITE" id="PS51977"/>
    </source>
</evidence>
<dbReference type="SUPFAM" id="SSF142921">
    <property type="entry name" value="WGR domain-like"/>
    <property type="match status" value="1"/>
</dbReference>
<reference evidence="2 3" key="1">
    <citation type="journal article" date="2020" name="Microorganisms">
        <title>Osmotic Adaptation and Compatible Solute Biosynthesis of Phototrophic Bacteria as Revealed from Genome Analyses.</title>
        <authorList>
            <person name="Imhoff J.F."/>
            <person name="Rahn T."/>
            <person name="Kunzel S."/>
            <person name="Keller A."/>
            <person name="Neulinger S.C."/>
        </authorList>
    </citation>
    <scope>NUCLEOTIDE SEQUENCE [LARGE SCALE GENOMIC DNA]</scope>
    <source>
        <strain evidence="2 3">DSM 15116</strain>
    </source>
</reference>
<evidence type="ECO:0000313" key="3">
    <source>
        <dbReference type="Proteomes" id="UP000738126"/>
    </source>
</evidence>
<evidence type="ECO:0000313" key="2">
    <source>
        <dbReference type="EMBL" id="MBK1725854.1"/>
    </source>
</evidence>
<dbReference type="Pfam" id="PF05406">
    <property type="entry name" value="WGR"/>
    <property type="match status" value="1"/>
</dbReference>
<accession>A0ABS1E3P8</accession>
<gene>
    <name evidence="2" type="ORF">CKO13_02225</name>
</gene>
<dbReference type="InterPro" id="IPR049809">
    <property type="entry name" value="YehF/YfeS-like_WGR"/>
</dbReference>
<protein>
    <recommendedName>
        <fullName evidence="1">WGR domain-containing protein</fullName>
    </recommendedName>
</protein>
<dbReference type="SMART" id="SM00773">
    <property type="entry name" value="WGR"/>
    <property type="match status" value="1"/>
</dbReference>
<proteinExistence type="predicted"/>
<comment type="caution">
    <text evidence="2">The sequence shown here is derived from an EMBL/GenBank/DDBJ whole genome shotgun (WGS) entry which is preliminary data.</text>
</comment>
<feature type="domain" description="WGR" evidence="1">
    <location>
        <begin position="70"/>
        <end position="164"/>
    </location>
</feature>
<dbReference type="EMBL" id="NRSH01000012">
    <property type="protein sequence ID" value="MBK1725854.1"/>
    <property type="molecule type" value="Genomic_DNA"/>
</dbReference>
<sequence>MYLKVKGSAYSVERALEALETVQWHLAEKGSALECADRWHRGPSAKAAKGLSCRRPSPRDSPDFVGRAVMATGYPEWTLELVRIEPARGIRRFYTLTLERDLFAPVRLVRRWGRLGSRGRGQYRVEVFADLESAQRRVAHYYRAQLRRGYTEHSADPLFRTAVLAAQEAPAAVGRTRNARPPS</sequence>
<dbReference type="Gene3D" id="2.20.140.10">
    <property type="entry name" value="WGR domain"/>
    <property type="match status" value="1"/>
</dbReference>
<dbReference type="InterPro" id="IPR008893">
    <property type="entry name" value="WGR_domain"/>
</dbReference>
<dbReference type="CDD" id="cd07996">
    <property type="entry name" value="WGR_MMR_like"/>
    <property type="match status" value="1"/>
</dbReference>
<dbReference type="InterPro" id="IPR036930">
    <property type="entry name" value="WGR_dom_sf"/>
</dbReference>
<dbReference type="Proteomes" id="UP000738126">
    <property type="component" value="Unassembled WGS sequence"/>
</dbReference>
<organism evidence="2 3">
    <name type="scientific">Halorhodospira neutriphila</name>
    <dbReference type="NCBI Taxonomy" id="168379"/>
    <lineage>
        <taxon>Bacteria</taxon>
        <taxon>Pseudomonadati</taxon>
        <taxon>Pseudomonadota</taxon>
        <taxon>Gammaproteobacteria</taxon>
        <taxon>Chromatiales</taxon>
        <taxon>Ectothiorhodospiraceae</taxon>
        <taxon>Halorhodospira</taxon>
    </lineage>
</organism>
<dbReference type="PROSITE" id="PS51977">
    <property type="entry name" value="WGR"/>
    <property type="match status" value="1"/>
</dbReference>